<gene>
    <name evidence="2" type="ORF">TUBRATIS_22050</name>
</gene>
<dbReference type="GO" id="GO:0005546">
    <property type="term" value="F:phosphatidylinositol-4,5-bisphosphate binding"/>
    <property type="evidence" value="ECO:0007669"/>
    <property type="project" value="TreeGrafter"/>
</dbReference>
<evidence type="ECO:0000256" key="1">
    <source>
        <dbReference type="SAM" id="Coils"/>
    </source>
</evidence>
<dbReference type="Proteomes" id="UP000282876">
    <property type="component" value="Unassembled WGS sequence"/>
</dbReference>
<dbReference type="GO" id="GO:0006893">
    <property type="term" value="P:Golgi to plasma membrane transport"/>
    <property type="evidence" value="ECO:0007669"/>
    <property type="project" value="TreeGrafter"/>
</dbReference>
<proteinExistence type="predicted"/>
<name>A0A437AJN7_9MICR</name>
<dbReference type="PANTHER" id="PTHR16092:SF14">
    <property type="entry name" value="EXOCYST COMPLEX COMPONENT 1 ISOFORM X1"/>
    <property type="match status" value="1"/>
</dbReference>
<dbReference type="PANTHER" id="PTHR16092">
    <property type="entry name" value="SEC3/SYNTAXIN-RELATED"/>
    <property type="match status" value="1"/>
</dbReference>
<dbReference type="STRING" id="291195.A0A437AJN7"/>
<organism evidence="2 3">
    <name type="scientific">Tubulinosema ratisbonensis</name>
    <dbReference type="NCBI Taxonomy" id="291195"/>
    <lineage>
        <taxon>Eukaryota</taxon>
        <taxon>Fungi</taxon>
        <taxon>Fungi incertae sedis</taxon>
        <taxon>Microsporidia</taxon>
        <taxon>Tubulinosematoidea</taxon>
        <taxon>Tubulinosematidae</taxon>
        <taxon>Tubulinosema</taxon>
    </lineage>
</organism>
<comment type="caution">
    <text evidence="2">The sequence shown here is derived from an EMBL/GenBank/DDBJ whole genome shotgun (WGS) entry which is preliminary data.</text>
</comment>
<dbReference type="OrthoDB" id="27109at2759"/>
<reference evidence="2 3" key="1">
    <citation type="submission" date="2018-10" db="EMBL/GenBank/DDBJ databases">
        <title>Draft genome sequence of the microsporidian Tubulinosema ratisbonensis.</title>
        <authorList>
            <person name="Polonais V."/>
            <person name="Peyretaillade E."/>
            <person name="Niehus S."/>
            <person name="Wawrzyniak I."/>
            <person name="Franchet A."/>
            <person name="Gaspin C."/>
            <person name="Reichstadt M."/>
            <person name="Belser C."/>
            <person name="Labadie K."/>
            <person name="Delbac F."/>
            <person name="Ferrandon D."/>
        </authorList>
    </citation>
    <scope>NUCLEOTIDE SEQUENCE [LARGE SCALE GENOMIC DNA]</scope>
    <source>
        <strain evidence="2 3">Franzen</strain>
    </source>
</reference>
<dbReference type="GO" id="GO:0006887">
    <property type="term" value="P:exocytosis"/>
    <property type="evidence" value="ECO:0007669"/>
    <property type="project" value="TreeGrafter"/>
</dbReference>
<sequence length="513" mass="62144">MCFISRYKINIKIKMYFLSQYKFIYFILRMSLIDKRLKKEIISEKAQESYTFNKKIIEELKPTIHLIKKEHLNTKETCEEYNKKLSLLSQELIFIEEKNKELQNEISFLTNLFDHLRKIVVNLEIQNESFEVFQNENLEDLDIIARIESGLESVHDFDSVYKIRVIEERKEEIDRTLKGFFKRFYLFYREKIGKIESTSKGELKIHTFFYNQTKIYEKIIQFASINLSEMFIQIITAYKEINTKIYKKEFENHLKLIYKVFAEKRSSKAEEIFQIFFESFFLVIKAEVHFCSNHLLFDKVDVVEFVSDIFYDVVDFLLHSLNALFEKMPLDLINVLHLKNYKKEGKEGFIWKEVCDKLTQQRKVYEDRFILEESDNFFSRNRDRNLELTLSNLKKKMTNNLRTKLIQIELKDILREENDIFDRLKVLKLLYKFNDEIKDDQISLKIQEKLRGLEKEIIVYVYEDDDKKRRRVERLIRNSKDETRIREFVLLVVKENCDDLFGKEIDEIVKNVK</sequence>
<dbReference type="GO" id="GO:0000145">
    <property type="term" value="C:exocyst"/>
    <property type="evidence" value="ECO:0007669"/>
    <property type="project" value="TreeGrafter"/>
</dbReference>
<dbReference type="VEuPathDB" id="MicrosporidiaDB:TUBRATIS_22050"/>
<evidence type="ECO:0000313" key="3">
    <source>
        <dbReference type="Proteomes" id="UP000282876"/>
    </source>
</evidence>
<evidence type="ECO:0000313" key="2">
    <source>
        <dbReference type="EMBL" id="RVD91350.1"/>
    </source>
</evidence>
<dbReference type="AlphaFoldDB" id="A0A437AJN7"/>
<dbReference type="EMBL" id="RCSS01000559">
    <property type="protein sequence ID" value="RVD91350.1"/>
    <property type="molecule type" value="Genomic_DNA"/>
</dbReference>
<accession>A0A437AJN7</accession>
<dbReference type="GO" id="GO:0005886">
    <property type="term" value="C:plasma membrane"/>
    <property type="evidence" value="ECO:0007669"/>
    <property type="project" value="TreeGrafter"/>
</dbReference>
<feature type="coiled-coil region" evidence="1">
    <location>
        <begin position="78"/>
        <end position="119"/>
    </location>
</feature>
<keyword evidence="3" id="KW-1185">Reference proteome</keyword>
<protein>
    <submittedName>
        <fullName evidence="2">Exocyst complex component Sec3</fullName>
    </submittedName>
</protein>
<keyword evidence="1" id="KW-0175">Coiled coil</keyword>